<dbReference type="AlphaFoldDB" id="A0A0H5QVC3"/>
<dbReference type="GO" id="GO:0061630">
    <property type="term" value="F:ubiquitin protein ligase activity"/>
    <property type="evidence" value="ECO:0007669"/>
    <property type="project" value="UniProtKB-EC"/>
</dbReference>
<evidence type="ECO:0000256" key="1">
    <source>
        <dbReference type="ARBA" id="ARBA00000885"/>
    </source>
</evidence>
<evidence type="ECO:0000256" key="7">
    <source>
        <dbReference type="SAM" id="Phobius"/>
    </source>
</evidence>
<evidence type="ECO:0000256" key="5">
    <source>
        <dbReference type="ARBA" id="ARBA00022786"/>
    </source>
</evidence>
<feature type="domain" description="HECT" evidence="8">
    <location>
        <begin position="329"/>
        <end position="658"/>
    </location>
</feature>
<comment type="catalytic activity">
    <reaction evidence="1">
        <text>S-ubiquitinyl-[E2 ubiquitin-conjugating enzyme]-L-cysteine + [acceptor protein]-L-lysine = [E2 ubiquitin-conjugating enzyme]-L-cysteine + N(6)-ubiquitinyl-[acceptor protein]-L-lysine.</text>
        <dbReference type="EC" id="2.3.2.26"/>
    </reaction>
</comment>
<accession>A0A0H5QVC3</accession>
<dbReference type="PANTHER" id="PTHR11254:SF444">
    <property type="entry name" value="HECT DOMAIN CONTAINING UBIQUITIN LIGASE"/>
    <property type="match status" value="1"/>
</dbReference>
<feature type="active site" description="Glycyl thioester intermediate" evidence="6">
    <location>
        <position position="626"/>
    </location>
</feature>
<dbReference type="InterPro" id="IPR000569">
    <property type="entry name" value="HECT_dom"/>
</dbReference>
<evidence type="ECO:0000256" key="4">
    <source>
        <dbReference type="ARBA" id="ARBA00022679"/>
    </source>
</evidence>
<dbReference type="EMBL" id="HACM01005402">
    <property type="protein sequence ID" value="CRZ05844.1"/>
    <property type="molecule type" value="Transcribed_RNA"/>
</dbReference>
<dbReference type="Gene3D" id="3.30.2410.10">
    <property type="entry name" value="Hect, E3 ligase catalytic domain"/>
    <property type="match status" value="1"/>
</dbReference>
<dbReference type="EMBL" id="HACM01005403">
    <property type="protein sequence ID" value="CRZ05845.1"/>
    <property type="molecule type" value="Transcribed_RNA"/>
</dbReference>
<evidence type="ECO:0000259" key="8">
    <source>
        <dbReference type="PROSITE" id="PS50237"/>
    </source>
</evidence>
<dbReference type="PANTHER" id="PTHR11254">
    <property type="entry name" value="HECT DOMAIN UBIQUITIN-PROTEIN LIGASE"/>
    <property type="match status" value="1"/>
</dbReference>
<evidence type="ECO:0000256" key="3">
    <source>
        <dbReference type="ARBA" id="ARBA00012485"/>
    </source>
</evidence>
<dbReference type="InterPro" id="IPR050409">
    <property type="entry name" value="E3_ubiq-protein_ligase"/>
</dbReference>
<dbReference type="Gene3D" id="3.30.2160.10">
    <property type="entry name" value="Hect, E3 ligase catalytic domain"/>
    <property type="match status" value="1"/>
</dbReference>
<dbReference type="GO" id="GO:0016567">
    <property type="term" value="P:protein ubiquitination"/>
    <property type="evidence" value="ECO:0007669"/>
    <property type="project" value="TreeGrafter"/>
</dbReference>
<dbReference type="Gene3D" id="3.90.1750.10">
    <property type="entry name" value="Hect, E3 ligase catalytic domains"/>
    <property type="match status" value="1"/>
</dbReference>
<keyword evidence="5 6" id="KW-0833">Ubl conjugation pathway</keyword>
<evidence type="ECO:0000256" key="2">
    <source>
        <dbReference type="ARBA" id="ARBA00004906"/>
    </source>
</evidence>
<dbReference type="EC" id="2.3.2.26" evidence="3"/>
<keyword evidence="7" id="KW-0812">Transmembrane</keyword>
<feature type="transmembrane region" description="Helical" evidence="7">
    <location>
        <begin position="7"/>
        <end position="27"/>
    </location>
</feature>
<organism evidence="9">
    <name type="scientific">Spongospora subterranea</name>
    <dbReference type="NCBI Taxonomy" id="70186"/>
    <lineage>
        <taxon>Eukaryota</taxon>
        <taxon>Sar</taxon>
        <taxon>Rhizaria</taxon>
        <taxon>Endomyxa</taxon>
        <taxon>Phytomyxea</taxon>
        <taxon>Plasmodiophorida</taxon>
        <taxon>Plasmodiophoridae</taxon>
        <taxon>Spongospora</taxon>
    </lineage>
</organism>
<dbReference type="SUPFAM" id="SSF56204">
    <property type="entry name" value="Hect, E3 ligase catalytic domain"/>
    <property type="match status" value="1"/>
</dbReference>
<proteinExistence type="predicted"/>
<dbReference type="SMART" id="SM00119">
    <property type="entry name" value="HECTc"/>
    <property type="match status" value="1"/>
</dbReference>
<dbReference type="PROSITE" id="PS50237">
    <property type="entry name" value="HECT"/>
    <property type="match status" value="1"/>
</dbReference>
<dbReference type="Pfam" id="PF00632">
    <property type="entry name" value="HECT"/>
    <property type="match status" value="1"/>
</dbReference>
<keyword evidence="7" id="KW-1133">Transmembrane helix</keyword>
<keyword evidence="4" id="KW-0808">Transferase</keyword>
<keyword evidence="7" id="KW-0472">Membrane</keyword>
<dbReference type="GO" id="GO:0005737">
    <property type="term" value="C:cytoplasm"/>
    <property type="evidence" value="ECO:0007669"/>
    <property type="project" value="TreeGrafter"/>
</dbReference>
<name>A0A0H5QVC3_9EUKA</name>
<comment type="pathway">
    <text evidence="2">Protein modification; protein ubiquitination.</text>
</comment>
<dbReference type="GO" id="GO:0006511">
    <property type="term" value="P:ubiquitin-dependent protein catabolic process"/>
    <property type="evidence" value="ECO:0007669"/>
    <property type="project" value="TreeGrafter"/>
</dbReference>
<evidence type="ECO:0000313" key="9">
    <source>
        <dbReference type="EMBL" id="CRZ05845.1"/>
    </source>
</evidence>
<protein>
    <recommendedName>
        <fullName evidence="3">HECT-type E3 ubiquitin transferase</fullName>
        <ecNumber evidence="3">2.3.2.26</ecNumber>
    </recommendedName>
</protein>
<evidence type="ECO:0000256" key="6">
    <source>
        <dbReference type="PROSITE-ProRule" id="PRU00104"/>
    </source>
</evidence>
<dbReference type="InterPro" id="IPR035983">
    <property type="entry name" value="Hect_E3_ubiquitin_ligase"/>
</dbReference>
<sequence>MAVNAQFGFFIGAGLVISSIVISIVLYQSPNYNIERNDTVFEDQIQVQGNNITLTQNGSTVIISISLDQDPTGIIWLMEKGYHEEAMTRVKKALLNCDSLLRAFPSIDSIEIASKTWKSVLVYGDFRDRFMNLYNGLLLSILLELSSKVDYPPDRLTALWILFRSGSHLPLLPESFTADIWNFALIQFRMLMQSDKMEPLLSSLSHDDISPLINDIHHYIANQCHCQPTSSRFYDHSKTNLFLALDLMKGIYDENLKAEDPVPFKRFYSELVTEAFAPQNQTHYRSLILKYPFAVHLSLKRNVLRENPCHQAVHLWVNRESLMNDALNAAPRIRAKSPYPNLQITFKGEFGYDLGGLKREFFNLFCENLSPDYFHRDDDDARKMLIDLTKNVDSDKYHNIGIIIASAFHQQVPLNLNFPKFFYNRLLGLPVVLRDLLSYDENMYKAMQKILNPSLTAEGLVECSAGYFENEDDDPITLDNRVERVETLLESIVANDQINQLSLGFNSAIGDQYKSLLNPDELEILLCGVQTIDHADLKQHTVYSRDGDHEISLRYSEHDPVIQNLWEVLSEFDQPDMVRLVQFVTGTSRLPPGGAANLDPPMMVQPVPPSWSTAPVDDQLPGASTCYNQLILPPYSSKAILSRKLRQALEHCQGFGLD</sequence>
<reference evidence="9" key="1">
    <citation type="submission" date="2015-04" db="EMBL/GenBank/DDBJ databases">
        <title>The genome sequence of the plant pathogenic Rhizarian Plasmodiophora brassicae reveals insights in its biotrophic life cycle and the origin of chitin synthesis.</title>
        <authorList>
            <person name="Schwelm A."/>
            <person name="Fogelqvist J."/>
            <person name="Knaust A."/>
            <person name="Julke S."/>
            <person name="Lilja T."/>
            <person name="Dhandapani V."/>
            <person name="Bonilla-Rosso G."/>
            <person name="Karlsson M."/>
            <person name="Shevchenko A."/>
            <person name="Choi S.R."/>
            <person name="Kim H.G."/>
            <person name="Park J.Y."/>
            <person name="Lim Y.P."/>
            <person name="Ludwig-Muller J."/>
            <person name="Dixelius C."/>
        </authorList>
    </citation>
    <scope>NUCLEOTIDE SEQUENCE</scope>
    <source>
        <tissue evidence="9">Potato root galls</tissue>
    </source>
</reference>